<dbReference type="GO" id="GO:0004177">
    <property type="term" value="F:aminopeptidase activity"/>
    <property type="evidence" value="ECO:0007669"/>
    <property type="project" value="TreeGrafter"/>
</dbReference>
<dbReference type="PANTHER" id="PTHR30164:SF2">
    <property type="entry name" value="PROTEIN MTFA"/>
    <property type="match status" value="1"/>
</dbReference>
<dbReference type="EMBL" id="DSDS01000100">
    <property type="protein sequence ID" value="HET97914.1"/>
    <property type="molecule type" value="Genomic_DNA"/>
</dbReference>
<reference evidence="1" key="1">
    <citation type="journal article" date="2020" name="mSystems">
        <title>Genome- and Community-Level Interaction Insights into Carbon Utilization and Element Cycling Functions of Hydrothermarchaeota in Hydrothermal Sediment.</title>
        <authorList>
            <person name="Zhou Z."/>
            <person name="Liu Y."/>
            <person name="Xu W."/>
            <person name="Pan J."/>
            <person name="Luo Z.H."/>
            <person name="Li M."/>
        </authorList>
    </citation>
    <scope>NUCLEOTIDE SEQUENCE [LARGE SCALE GENOMIC DNA]</scope>
    <source>
        <strain evidence="1">SpSt-1224</strain>
    </source>
</reference>
<dbReference type="Gene3D" id="1.10.472.150">
    <property type="entry name" value="Glucose-regulated metallo-peptidase M90, N-terminal domain"/>
    <property type="match status" value="1"/>
</dbReference>
<dbReference type="InterPro" id="IPR042252">
    <property type="entry name" value="MtfA_N"/>
</dbReference>
<accession>A0A7C2TKQ9</accession>
<dbReference type="SUPFAM" id="SSF55486">
    <property type="entry name" value="Metalloproteases ('zincins'), catalytic domain"/>
    <property type="match status" value="1"/>
</dbReference>
<dbReference type="GO" id="GO:0005829">
    <property type="term" value="C:cytosol"/>
    <property type="evidence" value="ECO:0007669"/>
    <property type="project" value="TreeGrafter"/>
</dbReference>
<dbReference type="Proteomes" id="UP000885986">
    <property type="component" value="Unassembled WGS sequence"/>
</dbReference>
<dbReference type="Pfam" id="PF06167">
    <property type="entry name" value="Peptidase_M90"/>
    <property type="match status" value="1"/>
</dbReference>
<dbReference type="AlphaFoldDB" id="A0A7C2TKQ9"/>
<dbReference type="PANTHER" id="PTHR30164">
    <property type="entry name" value="MTFA PEPTIDASE"/>
    <property type="match status" value="1"/>
</dbReference>
<dbReference type="GO" id="GO:0008237">
    <property type="term" value="F:metallopeptidase activity"/>
    <property type="evidence" value="ECO:0007669"/>
    <property type="project" value="InterPro"/>
</dbReference>
<proteinExistence type="predicted"/>
<comment type="caution">
    <text evidence="1">The sequence shown here is derived from an EMBL/GenBank/DDBJ whole genome shotgun (WGS) entry which is preliminary data.</text>
</comment>
<evidence type="ECO:0000313" key="1">
    <source>
        <dbReference type="EMBL" id="HET97914.1"/>
    </source>
</evidence>
<dbReference type="InterPro" id="IPR010384">
    <property type="entry name" value="MtfA_fam"/>
</dbReference>
<dbReference type="CDD" id="cd20169">
    <property type="entry name" value="Peptidase_M90_mtfA"/>
    <property type="match status" value="1"/>
</dbReference>
<protein>
    <submittedName>
        <fullName evidence="1">Zinc-dependent peptidase</fullName>
    </submittedName>
</protein>
<sequence>MWRWFKDWRRQRLLRRAALPDNLWRRALVHPKELFAGLDERERRRLRELATIFLARKEFYGAHGFQVTPFMRVAIAAQACVPILNLGLECYAGWTSMVIYRDSFVAPREETDEDGIVHSGQEVLAGESWAGGPVVLSWADCAPGAYPHGPAGNVIIHEFAHKLDMASGTVNGTPPLPRGMDGAEWDAVMDRAYQRLRANLDNGIKPSLDPYAGQDPGEFFAVCSEYFFMAPAHLRRILPEVYRQLALYYRRDPAGFRAFPRPGRGPDRS</sequence>
<name>A0A7C2TKQ9_9BACT</name>
<gene>
    <name evidence="1" type="ORF">ENN98_04355</name>
</gene>
<dbReference type="Gene3D" id="3.40.390.10">
    <property type="entry name" value="Collagenase (Catalytic Domain)"/>
    <property type="match status" value="1"/>
</dbReference>
<dbReference type="InterPro" id="IPR024079">
    <property type="entry name" value="MetalloPept_cat_dom_sf"/>
</dbReference>
<organism evidence="1">
    <name type="scientific">Desulfurivibrio alkaliphilus</name>
    <dbReference type="NCBI Taxonomy" id="427923"/>
    <lineage>
        <taxon>Bacteria</taxon>
        <taxon>Pseudomonadati</taxon>
        <taxon>Thermodesulfobacteriota</taxon>
        <taxon>Desulfobulbia</taxon>
        <taxon>Desulfobulbales</taxon>
        <taxon>Desulfobulbaceae</taxon>
        <taxon>Desulfurivibrio</taxon>
    </lineage>
</organism>